<keyword evidence="2" id="KW-1185">Reference proteome</keyword>
<proteinExistence type="predicted"/>
<name>A0ABS0HTX5_9HYPH</name>
<evidence type="ECO:0000313" key="2">
    <source>
        <dbReference type="Proteomes" id="UP000611708"/>
    </source>
</evidence>
<dbReference type="Proteomes" id="UP000611708">
    <property type="component" value="Unassembled WGS sequence"/>
</dbReference>
<evidence type="ECO:0000313" key="1">
    <source>
        <dbReference type="EMBL" id="MBF9196946.1"/>
    </source>
</evidence>
<organism evidence="1 2">
    <name type="scientific">Microvirga terrestris</name>
    <dbReference type="NCBI Taxonomy" id="2791024"/>
    <lineage>
        <taxon>Bacteria</taxon>
        <taxon>Pseudomonadati</taxon>
        <taxon>Pseudomonadota</taxon>
        <taxon>Alphaproteobacteria</taxon>
        <taxon>Hyphomicrobiales</taxon>
        <taxon>Methylobacteriaceae</taxon>
        <taxon>Microvirga</taxon>
    </lineage>
</organism>
<dbReference type="EMBL" id="JADQDN010000006">
    <property type="protein sequence ID" value="MBF9196946.1"/>
    <property type="molecule type" value="Genomic_DNA"/>
</dbReference>
<protein>
    <submittedName>
        <fullName evidence="1">Uncharacterized protein</fullName>
    </submittedName>
</protein>
<comment type="caution">
    <text evidence="1">The sequence shown here is derived from an EMBL/GenBank/DDBJ whole genome shotgun (WGS) entry which is preliminary data.</text>
</comment>
<gene>
    <name evidence="1" type="ORF">I2H36_12915</name>
</gene>
<accession>A0ABS0HTX5</accession>
<dbReference type="RefSeq" id="WP_196264325.1">
    <property type="nucleotide sequence ID" value="NZ_JADQDN010000006.1"/>
</dbReference>
<reference evidence="1 2" key="1">
    <citation type="submission" date="2020-11" db="EMBL/GenBank/DDBJ databases">
        <authorList>
            <person name="Kim M.K."/>
        </authorList>
    </citation>
    <scope>NUCLEOTIDE SEQUENCE [LARGE SCALE GENOMIC DNA]</scope>
    <source>
        <strain evidence="1 2">BT290</strain>
    </source>
</reference>
<sequence length="94" mass="10209">MQDGRANPGELNIGHETVLYRIVKAREFDAEAYPAGVDTGSNLAENAGRVSLENSWEDTATHEFQAAFDQMTAGNVIDLIALAWIGWGDLDRSG</sequence>